<evidence type="ECO:0000313" key="3">
    <source>
        <dbReference type="EnsemblMetazoa" id="CJA06193.1"/>
    </source>
</evidence>
<dbReference type="Proteomes" id="UP000005237">
    <property type="component" value="Unassembled WGS sequence"/>
</dbReference>
<proteinExistence type="predicted"/>
<dbReference type="InterPro" id="IPR000219">
    <property type="entry name" value="DH_dom"/>
</dbReference>
<dbReference type="CDD" id="cd00160">
    <property type="entry name" value="RhoGEF"/>
    <property type="match status" value="1"/>
</dbReference>
<dbReference type="Pfam" id="PF00621">
    <property type="entry name" value="RhoGEF"/>
    <property type="match status" value="1"/>
</dbReference>
<evidence type="ECO:0000259" key="2">
    <source>
        <dbReference type="PROSITE" id="PS50010"/>
    </source>
</evidence>
<protein>
    <submittedName>
        <fullName evidence="3">DH domain-containing protein</fullName>
    </submittedName>
</protein>
<reference evidence="4" key="1">
    <citation type="submission" date="2010-08" db="EMBL/GenBank/DDBJ databases">
        <authorList>
            <consortium name="Caenorhabditis japonica Sequencing Consortium"/>
            <person name="Wilson R.K."/>
        </authorList>
    </citation>
    <scope>NUCLEOTIDE SEQUENCE [LARGE SCALE GENOMIC DNA]</scope>
    <source>
        <strain evidence="4">DF5081</strain>
    </source>
</reference>
<keyword evidence="4" id="KW-1185">Reference proteome</keyword>
<dbReference type="PANTHER" id="PTHR12673:SF271">
    <property type="entry name" value="FYVE, RHOGEF AND PH DOMAIN-CONTAINING PROTEIN TAG-77"/>
    <property type="match status" value="1"/>
</dbReference>
<dbReference type="SMART" id="SM00325">
    <property type="entry name" value="RhoGEF"/>
    <property type="match status" value="1"/>
</dbReference>
<dbReference type="GO" id="GO:0007010">
    <property type="term" value="P:cytoskeleton organization"/>
    <property type="evidence" value="ECO:0007669"/>
    <property type="project" value="TreeGrafter"/>
</dbReference>
<evidence type="ECO:0000256" key="1">
    <source>
        <dbReference type="SAM" id="MobiDB-lite"/>
    </source>
</evidence>
<dbReference type="Gene3D" id="1.20.900.10">
    <property type="entry name" value="Dbl homology (DH) domain"/>
    <property type="match status" value="1"/>
</dbReference>
<dbReference type="GO" id="GO:0046847">
    <property type="term" value="P:filopodium assembly"/>
    <property type="evidence" value="ECO:0007669"/>
    <property type="project" value="TreeGrafter"/>
</dbReference>
<reference evidence="3" key="2">
    <citation type="submission" date="2022-06" db="UniProtKB">
        <authorList>
            <consortium name="EnsemblMetazoa"/>
        </authorList>
    </citation>
    <scope>IDENTIFICATION</scope>
    <source>
        <strain evidence="3">DF5081</strain>
    </source>
</reference>
<accession>A0A8R1DM38</accession>
<feature type="compositionally biased region" description="Polar residues" evidence="1">
    <location>
        <begin position="151"/>
        <end position="161"/>
    </location>
</feature>
<feature type="region of interest" description="Disordered" evidence="1">
    <location>
        <begin position="150"/>
        <end position="189"/>
    </location>
</feature>
<feature type="compositionally biased region" description="Basic and acidic residues" evidence="1">
    <location>
        <begin position="117"/>
        <end position="126"/>
    </location>
</feature>
<dbReference type="EnsemblMetazoa" id="CJA06193.1">
    <property type="protein sequence ID" value="CJA06193.1"/>
    <property type="gene ID" value="WBGene00125397"/>
</dbReference>
<dbReference type="AlphaFoldDB" id="A0A8R1DM38"/>
<feature type="region of interest" description="Disordered" evidence="1">
    <location>
        <begin position="83"/>
        <end position="105"/>
    </location>
</feature>
<dbReference type="GO" id="GO:0005085">
    <property type="term" value="F:guanyl-nucleotide exchange factor activity"/>
    <property type="evidence" value="ECO:0007669"/>
    <property type="project" value="InterPro"/>
</dbReference>
<dbReference type="PANTHER" id="PTHR12673">
    <property type="entry name" value="FACIOGENITAL DYSPLASIA PROTEIN"/>
    <property type="match status" value="1"/>
</dbReference>
<dbReference type="GO" id="GO:0005737">
    <property type="term" value="C:cytoplasm"/>
    <property type="evidence" value="ECO:0007669"/>
    <property type="project" value="TreeGrafter"/>
</dbReference>
<feature type="region of interest" description="Disordered" evidence="1">
    <location>
        <begin position="117"/>
        <end position="137"/>
    </location>
</feature>
<evidence type="ECO:0000313" key="4">
    <source>
        <dbReference type="Proteomes" id="UP000005237"/>
    </source>
</evidence>
<feature type="compositionally biased region" description="Acidic residues" evidence="1">
    <location>
        <begin position="83"/>
        <end position="98"/>
    </location>
</feature>
<dbReference type="PROSITE" id="PS50010">
    <property type="entry name" value="DH_2"/>
    <property type="match status" value="1"/>
</dbReference>
<sequence length="610" mass="70084">MMKLGQFLFQLVTSDISSSLISPPADKIDDFQCKFEEGMDENDVEDRAEELVSLGFVPSSNSIPGASGERPASQASLFSQASDEFDDGDTTASEDESTVDGGGGKKLLLRHQDELNDKIPRDDHNPKLRPQLNVNVIPEDVGRRQNPLFVSPTSEASSNSDDFPPIRTSGSRDFAKGSTTIPDYQTGDEEEDKRLKKLHYAALEFQSVQNNYVQYLKDMSERYPEFMKKFGERKGDLLAPHNGHEHVVLQIQKSLVQILPLHEKLLEEIDSVCSNWDSRSPNMSKTIATYADFLKCCQPFLDKKAKFLSRFLQLRNENKEFDKATFKFETEVWRAVISQQLDQVHQNLMRYELLMLRYSEYLLDDTDEKQAALDAIVKLEKMTQAVNQKMGLPTTEEVTKLYYRFQLICGACKGQAPLAKYEFLKQNVCSECYDRIQKLYRKGELFPKKYIEEQADGVFLVRVGKRNEQEIVDPQKLFKSPSNVSFKRRNVERKRDESIMFGKVYLRSHKSEVERYALIRRDDLRLVFYKAELDSKAVLEVLIYGYFFRETRLESNGGCLFELINHDQILTGYKKDDVIAFRVDNSASAEKWSAVFADKLKLDVAHESSD</sequence>
<feature type="domain" description="DH" evidence="2">
    <location>
        <begin position="197"/>
        <end position="389"/>
    </location>
</feature>
<dbReference type="InterPro" id="IPR051092">
    <property type="entry name" value="FYVE_RhoGEF_PH"/>
</dbReference>
<dbReference type="InterPro" id="IPR035899">
    <property type="entry name" value="DBL_dom_sf"/>
</dbReference>
<organism evidence="3 4">
    <name type="scientific">Caenorhabditis japonica</name>
    <dbReference type="NCBI Taxonomy" id="281687"/>
    <lineage>
        <taxon>Eukaryota</taxon>
        <taxon>Metazoa</taxon>
        <taxon>Ecdysozoa</taxon>
        <taxon>Nematoda</taxon>
        <taxon>Chromadorea</taxon>
        <taxon>Rhabditida</taxon>
        <taxon>Rhabditina</taxon>
        <taxon>Rhabditomorpha</taxon>
        <taxon>Rhabditoidea</taxon>
        <taxon>Rhabditidae</taxon>
        <taxon>Peloderinae</taxon>
        <taxon>Caenorhabditis</taxon>
    </lineage>
</organism>
<dbReference type="SUPFAM" id="SSF48065">
    <property type="entry name" value="DBL homology domain (DH-domain)"/>
    <property type="match status" value="1"/>
</dbReference>
<name>A0A8R1DM38_CAEJA</name>